<dbReference type="Proteomes" id="UP000663823">
    <property type="component" value="Unassembled WGS sequence"/>
</dbReference>
<dbReference type="PANTHER" id="PTHR47160:SF10">
    <property type="entry name" value="MULE TRANSPOSASE DOMAIN-CONTAINING PROTEIN"/>
    <property type="match status" value="1"/>
</dbReference>
<evidence type="ECO:0000313" key="5">
    <source>
        <dbReference type="EMBL" id="CAF3895339.1"/>
    </source>
</evidence>
<dbReference type="Proteomes" id="UP000663836">
    <property type="component" value="Unassembled WGS sequence"/>
</dbReference>
<accession>A0A819VMH2</accession>
<proteinExistence type="predicted"/>
<dbReference type="InterPro" id="IPR007588">
    <property type="entry name" value="Znf_FLYWCH"/>
</dbReference>
<dbReference type="EMBL" id="CAJOAX010012385">
    <property type="protein sequence ID" value="CAF4111243.1"/>
    <property type="molecule type" value="Genomic_DNA"/>
</dbReference>
<reference evidence="6" key="1">
    <citation type="submission" date="2021-02" db="EMBL/GenBank/DDBJ databases">
        <authorList>
            <person name="Nowell W R."/>
        </authorList>
    </citation>
    <scope>NUCLEOTIDE SEQUENCE</scope>
</reference>
<keyword evidence="1" id="KW-0479">Metal-binding</keyword>
<dbReference type="GO" id="GO:0008270">
    <property type="term" value="F:zinc ion binding"/>
    <property type="evidence" value="ECO:0007669"/>
    <property type="project" value="UniProtKB-KW"/>
</dbReference>
<evidence type="ECO:0000256" key="1">
    <source>
        <dbReference type="ARBA" id="ARBA00022723"/>
    </source>
</evidence>
<dbReference type="EMBL" id="CAJOBD010002613">
    <property type="protein sequence ID" value="CAF3895339.1"/>
    <property type="molecule type" value="Genomic_DNA"/>
</dbReference>
<evidence type="ECO:0000313" key="6">
    <source>
        <dbReference type="EMBL" id="CAF4111243.1"/>
    </source>
</evidence>
<keyword evidence="2" id="KW-0863">Zinc-finger</keyword>
<evidence type="ECO:0000256" key="3">
    <source>
        <dbReference type="ARBA" id="ARBA00022833"/>
    </source>
</evidence>
<sequence length="401" mass="45830">MTTPNEISFIVSQKGKKMLNINNFIFKLNKTTGTTKYYRCEDSRCTVTARTDLQDTLLNIKGDHCHPPEPEEIQIRTFKQVVKARAISESTPIPQIYDEEAARMDLSTLSIAALPSQRELSSTLNKARRLQTPPIPNSQLFDLPESYKKTLKNLPFLCIDQIIKRKTRILVFASNEQLKLLFNSSVILMDGTFSSSPPIFDQYFCFSQHLAAQLNMIFNPCTIMSDFEGTLAEVLKAEFPNSEHVGCFFHYTQSIYRNIQQLGLSSQYARDDEFRNTCRKLMALALMPISLVLQSYDDVHDGVLESSSTKFNLLKPLFTYFENQWIKNVGIEKWNVYGIQMRTNNNAEGGLTARPKTKKTLAIQHRIDTLYVRYNNGDVNANELLDGLSYVVAKNVKSKRK</sequence>
<dbReference type="AlphaFoldDB" id="A0A819VMH2"/>
<feature type="domain" description="FLYWCH-type" evidence="4">
    <location>
        <begin position="9"/>
        <end position="66"/>
    </location>
</feature>
<evidence type="ECO:0000313" key="7">
    <source>
        <dbReference type="Proteomes" id="UP000663823"/>
    </source>
</evidence>
<keyword evidence="3" id="KW-0862">Zinc</keyword>
<dbReference type="Pfam" id="PF04500">
    <property type="entry name" value="FLYWCH"/>
    <property type="match status" value="1"/>
</dbReference>
<name>A0A819VMH2_9BILA</name>
<organism evidence="6 7">
    <name type="scientific">Rotaria sordida</name>
    <dbReference type="NCBI Taxonomy" id="392033"/>
    <lineage>
        <taxon>Eukaryota</taxon>
        <taxon>Metazoa</taxon>
        <taxon>Spiralia</taxon>
        <taxon>Gnathifera</taxon>
        <taxon>Rotifera</taxon>
        <taxon>Eurotatoria</taxon>
        <taxon>Bdelloidea</taxon>
        <taxon>Philodinida</taxon>
        <taxon>Philodinidae</taxon>
        <taxon>Rotaria</taxon>
    </lineage>
</organism>
<gene>
    <name evidence="5" type="ORF">JBS370_LOCUS20585</name>
    <name evidence="6" type="ORF">OTI717_LOCUS34518</name>
</gene>
<comment type="caution">
    <text evidence="6">The sequence shown here is derived from an EMBL/GenBank/DDBJ whole genome shotgun (WGS) entry which is preliminary data.</text>
</comment>
<evidence type="ECO:0000259" key="4">
    <source>
        <dbReference type="Pfam" id="PF04500"/>
    </source>
</evidence>
<dbReference type="Gene3D" id="2.20.25.240">
    <property type="match status" value="1"/>
</dbReference>
<dbReference type="PANTHER" id="PTHR47160">
    <property type="entry name" value="PUTATIVE-RELATED"/>
    <property type="match status" value="1"/>
</dbReference>
<protein>
    <recommendedName>
        <fullName evidence="4">FLYWCH-type domain-containing protein</fullName>
    </recommendedName>
</protein>
<evidence type="ECO:0000256" key="2">
    <source>
        <dbReference type="ARBA" id="ARBA00022771"/>
    </source>
</evidence>